<dbReference type="GO" id="GO:0016887">
    <property type="term" value="F:ATP hydrolysis activity"/>
    <property type="evidence" value="ECO:0007669"/>
    <property type="project" value="InterPro"/>
</dbReference>
<dbReference type="PANTHER" id="PTHR42711:SF5">
    <property type="entry name" value="ABC TRANSPORTER ATP-BINDING PROTEIN NATA"/>
    <property type="match status" value="1"/>
</dbReference>
<accession>A0A9E2BHC3</accession>
<feature type="domain" description="ABC transporter" evidence="5">
    <location>
        <begin position="4"/>
        <end position="235"/>
    </location>
</feature>
<dbReference type="CDD" id="cd03263">
    <property type="entry name" value="ABC_subfamily_A"/>
    <property type="match status" value="1"/>
</dbReference>
<dbReference type="SMART" id="SM00382">
    <property type="entry name" value="AAA"/>
    <property type="match status" value="1"/>
</dbReference>
<evidence type="ECO:0000259" key="5">
    <source>
        <dbReference type="PROSITE" id="PS50893"/>
    </source>
</evidence>
<dbReference type="InterPro" id="IPR050763">
    <property type="entry name" value="ABC_transporter_ATP-binding"/>
</dbReference>
<dbReference type="AlphaFoldDB" id="A0A9E2BHC3"/>
<dbReference type="GO" id="GO:0005524">
    <property type="term" value="F:ATP binding"/>
    <property type="evidence" value="ECO:0007669"/>
    <property type="project" value="UniProtKB-KW"/>
</dbReference>
<evidence type="ECO:0000313" key="6">
    <source>
        <dbReference type="EMBL" id="MBT9145069.1"/>
    </source>
</evidence>
<dbReference type="EMBL" id="QLTW01000045">
    <property type="protein sequence ID" value="MBT9145069.1"/>
    <property type="molecule type" value="Genomic_DNA"/>
</dbReference>
<dbReference type="Pfam" id="PF00005">
    <property type="entry name" value="ABC_tran"/>
    <property type="match status" value="1"/>
</dbReference>
<dbReference type="InterPro" id="IPR027417">
    <property type="entry name" value="P-loop_NTPase"/>
</dbReference>
<reference evidence="6 7" key="1">
    <citation type="journal article" date="2021" name="bioRxiv">
        <title>Unique metabolic strategies in Hadean analogues reveal hints for primordial physiology.</title>
        <authorList>
            <person name="Nobu M.K."/>
            <person name="Nakai R."/>
            <person name="Tamazawa S."/>
            <person name="Mori H."/>
            <person name="Toyoda A."/>
            <person name="Ijiri A."/>
            <person name="Suzuki S."/>
            <person name="Kurokawa K."/>
            <person name="Kamagata Y."/>
            <person name="Tamaki H."/>
        </authorList>
    </citation>
    <scope>NUCLEOTIDE SEQUENCE [LARGE SCALE GENOMIC DNA]</scope>
    <source>
        <strain evidence="6">BS525</strain>
    </source>
</reference>
<sequence>MTALNVENIGKTYKNGVKALDDISLQVEKGELYTFLGPNGAGKTTLLRIIATQLLPSKGKAMIFGHDVVKQPQLVRNLIGIVPQDVISYGSFTPYDYAYFFPLLRGMDRNKAKENAEKALKAVELWDLRKRYCFTLSGGERRRAVISGILASDVDFLMLDEPTSGLDAVSRRKVWSTLRDLVKLGKTIILTTHNMEEAEMVSDRIGIVNKGSKIVEGTLELIKEQVTEKYRVVVKGTITGKEGVNLGDKNIYYTRNEEEALIFLKDALHSGYKAEISPVNLEDVFIKLVGGWENENN</sequence>
<dbReference type="PANTHER" id="PTHR42711">
    <property type="entry name" value="ABC TRANSPORTER ATP-BINDING PROTEIN"/>
    <property type="match status" value="1"/>
</dbReference>
<comment type="similarity">
    <text evidence="1">Belongs to the ABC transporter superfamily.</text>
</comment>
<comment type="caution">
    <text evidence="6">The sequence shown here is derived from an EMBL/GenBank/DDBJ whole genome shotgun (WGS) entry which is preliminary data.</text>
</comment>
<evidence type="ECO:0000256" key="4">
    <source>
        <dbReference type="ARBA" id="ARBA00022840"/>
    </source>
</evidence>
<name>A0A9E2BHC3_PSYF1</name>
<organism evidence="6 7">
    <name type="scientific">Psychracetigena formicireducens</name>
    <dbReference type="NCBI Taxonomy" id="2986056"/>
    <lineage>
        <taxon>Bacteria</taxon>
        <taxon>Bacillati</taxon>
        <taxon>Candidatus Lithacetigenota</taxon>
        <taxon>Candidatus Psychracetigena</taxon>
    </lineage>
</organism>
<gene>
    <name evidence="6" type="primary">drrA_1</name>
    <name evidence="6" type="ORF">DDT42_00934</name>
</gene>
<evidence type="ECO:0000256" key="1">
    <source>
        <dbReference type="ARBA" id="ARBA00005417"/>
    </source>
</evidence>
<dbReference type="InterPro" id="IPR003439">
    <property type="entry name" value="ABC_transporter-like_ATP-bd"/>
</dbReference>
<evidence type="ECO:0000256" key="2">
    <source>
        <dbReference type="ARBA" id="ARBA00022448"/>
    </source>
</evidence>
<dbReference type="PROSITE" id="PS00211">
    <property type="entry name" value="ABC_TRANSPORTER_1"/>
    <property type="match status" value="1"/>
</dbReference>
<evidence type="ECO:0000256" key="3">
    <source>
        <dbReference type="ARBA" id="ARBA00022741"/>
    </source>
</evidence>
<proteinExistence type="inferred from homology"/>
<protein>
    <submittedName>
        <fullName evidence="6">Daunorubicin/doxorubicin resistance ATP-binding protein DrrA</fullName>
        <ecNumber evidence="6">3.6.3.-</ecNumber>
    </submittedName>
</protein>
<dbReference type="InterPro" id="IPR003593">
    <property type="entry name" value="AAA+_ATPase"/>
</dbReference>
<keyword evidence="3" id="KW-0547">Nucleotide-binding</keyword>
<dbReference type="SUPFAM" id="SSF52540">
    <property type="entry name" value="P-loop containing nucleoside triphosphate hydrolases"/>
    <property type="match status" value="1"/>
</dbReference>
<dbReference type="EC" id="3.6.3.-" evidence="6"/>
<keyword evidence="2" id="KW-0813">Transport</keyword>
<dbReference type="InterPro" id="IPR017871">
    <property type="entry name" value="ABC_transporter-like_CS"/>
</dbReference>
<dbReference type="Proteomes" id="UP000811545">
    <property type="component" value="Unassembled WGS sequence"/>
</dbReference>
<keyword evidence="6" id="KW-0378">Hydrolase</keyword>
<evidence type="ECO:0000313" key="7">
    <source>
        <dbReference type="Proteomes" id="UP000811545"/>
    </source>
</evidence>
<keyword evidence="4 6" id="KW-0067">ATP-binding</keyword>
<dbReference type="PROSITE" id="PS50893">
    <property type="entry name" value="ABC_TRANSPORTER_2"/>
    <property type="match status" value="1"/>
</dbReference>
<dbReference type="Gene3D" id="3.40.50.300">
    <property type="entry name" value="P-loop containing nucleotide triphosphate hydrolases"/>
    <property type="match status" value="1"/>
</dbReference>